<feature type="transmembrane region" description="Helical" evidence="1">
    <location>
        <begin position="39"/>
        <end position="58"/>
    </location>
</feature>
<reference evidence="2 3" key="1">
    <citation type="submission" date="2024-01" db="EMBL/GenBank/DDBJ databases">
        <title>The genomes of 5 underutilized Papilionoideae crops provide insights into root nodulation and disease resistance.</title>
        <authorList>
            <person name="Yuan L."/>
        </authorList>
    </citation>
    <scope>NUCLEOTIDE SEQUENCE [LARGE SCALE GENOMIC DNA]</scope>
    <source>
        <strain evidence="2">LY-2023</strain>
        <tissue evidence="2">Leaf</tissue>
    </source>
</reference>
<keyword evidence="1" id="KW-0812">Transmembrane</keyword>
<proteinExistence type="predicted"/>
<evidence type="ECO:0000313" key="2">
    <source>
        <dbReference type="EMBL" id="KAK7311434.1"/>
    </source>
</evidence>
<name>A0AAN9PVH0_CLITE</name>
<comment type="caution">
    <text evidence="2">The sequence shown here is derived from an EMBL/GenBank/DDBJ whole genome shotgun (WGS) entry which is preliminary data.</text>
</comment>
<keyword evidence="3" id="KW-1185">Reference proteome</keyword>
<evidence type="ECO:0000313" key="3">
    <source>
        <dbReference type="Proteomes" id="UP001359559"/>
    </source>
</evidence>
<dbReference type="AlphaFoldDB" id="A0AAN9PVH0"/>
<keyword evidence="1" id="KW-1133">Transmembrane helix</keyword>
<sequence>MTVTINCKEIPNVLLSWVVIFYCEEKIKNKRAALHLHRIPTWFALFPLVTVVVVLAVGRVSHELNNRA</sequence>
<protein>
    <submittedName>
        <fullName evidence="2">Uncharacterized protein</fullName>
    </submittedName>
</protein>
<accession>A0AAN9PVH0</accession>
<organism evidence="2 3">
    <name type="scientific">Clitoria ternatea</name>
    <name type="common">Butterfly pea</name>
    <dbReference type="NCBI Taxonomy" id="43366"/>
    <lineage>
        <taxon>Eukaryota</taxon>
        <taxon>Viridiplantae</taxon>
        <taxon>Streptophyta</taxon>
        <taxon>Embryophyta</taxon>
        <taxon>Tracheophyta</taxon>
        <taxon>Spermatophyta</taxon>
        <taxon>Magnoliopsida</taxon>
        <taxon>eudicotyledons</taxon>
        <taxon>Gunneridae</taxon>
        <taxon>Pentapetalae</taxon>
        <taxon>rosids</taxon>
        <taxon>fabids</taxon>
        <taxon>Fabales</taxon>
        <taxon>Fabaceae</taxon>
        <taxon>Papilionoideae</taxon>
        <taxon>50 kb inversion clade</taxon>
        <taxon>NPAAA clade</taxon>
        <taxon>indigoferoid/millettioid clade</taxon>
        <taxon>Phaseoleae</taxon>
        <taxon>Clitoria</taxon>
    </lineage>
</organism>
<evidence type="ECO:0000256" key="1">
    <source>
        <dbReference type="SAM" id="Phobius"/>
    </source>
</evidence>
<dbReference type="Proteomes" id="UP001359559">
    <property type="component" value="Unassembled WGS sequence"/>
</dbReference>
<keyword evidence="1" id="KW-0472">Membrane</keyword>
<dbReference type="EMBL" id="JAYKXN010000002">
    <property type="protein sequence ID" value="KAK7311434.1"/>
    <property type="molecule type" value="Genomic_DNA"/>
</dbReference>
<gene>
    <name evidence="2" type="ORF">RJT34_09572</name>
</gene>